<dbReference type="InterPro" id="IPR043519">
    <property type="entry name" value="NT_sf"/>
</dbReference>
<organism evidence="6 7">
    <name type="scientific">Coccomyxa viridis</name>
    <dbReference type="NCBI Taxonomy" id="1274662"/>
    <lineage>
        <taxon>Eukaryota</taxon>
        <taxon>Viridiplantae</taxon>
        <taxon>Chlorophyta</taxon>
        <taxon>core chlorophytes</taxon>
        <taxon>Trebouxiophyceae</taxon>
        <taxon>Trebouxiophyceae incertae sedis</taxon>
        <taxon>Coccomyxaceae</taxon>
        <taxon>Coccomyxa</taxon>
    </lineage>
</organism>
<feature type="region of interest" description="Disordered" evidence="2">
    <location>
        <begin position="711"/>
        <end position="793"/>
    </location>
</feature>
<evidence type="ECO:0000259" key="4">
    <source>
        <dbReference type="PROSITE" id="PS50006"/>
    </source>
</evidence>
<dbReference type="Pfam" id="PF00498">
    <property type="entry name" value="FHA"/>
    <property type="match status" value="1"/>
</dbReference>
<dbReference type="Pfam" id="PF13328">
    <property type="entry name" value="HD_4"/>
    <property type="match status" value="1"/>
</dbReference>
<protein>
    <recommendedName>
        <fullName evidence="8">GTP diphosphokinase</fullName>
    </recommendedName>
</protein>
<dbReference type="InterPro" id="IPR000253">
    <property type="entry name" value="FHA_dom"/>
</dbReference>
<feature type="domain" description="EF-hand" evidence="5">
    <location>
        <begin position="539"/>
        <end position="574"/>
    </location>
</feature>
<dbReference type="PROSITE" id="PS00018">
    <property type="entry name" value="EF_HAND_1"/>
    <property type="match status" value="1"/>
</dbReference>
<dbReference type="Pfam" id="PF13405">
    <property type="entry name" value="EF-hand_6"/>
    <property type="match status" value="1"/>
</dbReference>
<dbReference type="InterPro" id="IPR002048">
    <property type="entry name" value="EF_hand_dom"/>
</dbReference>
<sequence>MRGGCLLLLLNAPMLGASPSAFRPASGKHGRCILRELDRVHWCSLSKVVAFRKVASKRKGQVSYQCPSEETQGEAGESSLLPASSIQATYLAAPSFQALVTAWDHLAQRLPKQAGAENAASVILNALKLVFALSNNDSTQLIIDGRAAPPTASASTLALALQLADLAAQGLPLDAESIAAGIVADAVHSGEISHELAEERLGPICALLIQDMLKVRTLPSRCDVYDDVASGTVRELCLSFYDARAIVVEVCRRANDVESSQSTEKWQRQLAALEALQIFAPMGHALGLSGICAELEDRCFQEVFPRSYAETAEWLRRERTAYHDTLARCTEELKTSLDTDPQLTSLAVTCQLRGRTKSLFSTMKKLLRLDEFSRGGRDRGEVFDLLGLRVIVSHSSSASSEDGEAVAAQACYRVRQIAQDLWEPLLDRDKDYIATPKANGYRSLHSTLLVPSLTVDVLPEGRAVSMDWGLGSLAGEPKEGLPLELQIRTARMHEEAQSGEAAHAAYKGGLAPGLARRLHSFLDLSAIPPALPAATLWNSSEAAAEELFRHLDSDGDGCLSVSELKQALGDLGFGQRAKAAAEDMVSEASGQGVGSVTLAEFLQFVRRAGALRVLPQLDLETAQDLRRRQSSHQETCSSSTNDAPPLQQMQPSSSSQQGGSSSDVQHVLLRPKKVKSGRSESAMSLSEDRSASIWDSYDADEEAAVLAMSSAQSFRNKGRSTADALEGDDEQQHSSQPHPQHAQESNSFTTEATPRHPISPVAQDWGSDLGEDSTSSSRASQQSEQQQPLLQTDDQLEVEDSAISGGASPTSTSWARRTEEDLSPVSPFYMDLNRPELPLSMVPLQHPSHPWIRCSTFALTPKDLGGFCYVENVQGNRLATPDAPILLPQTGPMIIGATSEQDVDVLIDEPRVSGRHARIEIVPCDGGSKCNRDYRVLLTDLESLNGTWVNRAMLRPHADCQIQAQDVIAFGSSDATFQLVAIDSAASKLPTALETADSMLQSFLGASEQDLGESDGSQHQSSNEGLLLQHGNLVAQYQGSVSRVERSRCMLQLANIERRLAKRKLQGKYARARVFYRAAAEELQECQLEFQGSVGPTAQSSQPDADSAAPQQSSGLSSCSPQKDLVLGLQSWARMEGFLGHFSCSRRLYRAAVSAAADPSSRTVSNEGVKALLVWSHQEKLAGHLVRARQVAKEALKADPGNSKSLALLGTIEVGLKNYKAARKHFRAGHGASPKDNKLLGAWARMEAECGNIKHARKLFQEAFDLGENIVLLQEWAVAEARAKNFPEARRLFIKALALNPRHIPAIGGLAHAESLAGNLHSARNLYARALKVDPDHVRTLCALATLERRSKHPKAAKAHLRKALSLQPTNPVALREMSIVEQAIGEFGMASTHRKEALQGNKRMHRALTAEAFAKKNGQETMQNIFSR</sequence>
<dbReference type="InterPro" id="IPR011992">
    <property type="entry name" value="EF-hand-dom_pair"/>
</dbReference>
<dbReference type="GO" id="GO:0015969">
    <property type="term" value="P:guanosine tetraphosphate metabolic process"/>
    <property type="evidence" value="ECO:0007669"/>
    <property type="project" value="InterPro"/>
</dbReference>
<dbReference type="SMART" id="SM00028">
    <property type="entry name" value="TPR"/>
    <property type="match status" value="4"/>
</dbReference>
<dbReference type="SUPFAM" id="SSF48452">
    <property type="entry name" value="TPR-like"/>
    <property type="match status" value="1"/>
</dbReference>
<dbReference type="Gene3D" id="2.60.200.20">
    <property type="match status" value="1"/>
</dbReference>
<evidence type="ECO:0000313" key="6">
    <source>
        <dbReference type="EMBL" id="CAK0749673.1"/>
    </source>
</evidence>
<dbReference type="Gene3D" id="3.30.460.10">
    <property type="entry name" value="Beta Polymerase, domain 2"/>
    <property type="match status" value="1"/>
</dbReference>
<dbReference type="Gene3D" id="1.25.40.10">
    <property type="entry name" value="Tetratricopeptide repeat domain"/>
    <property type="match status" value="2"/>
</dbReference>
<dbReference type="Gene3D" id="1.10.238.10">
    <property type="entry name" value="EF-hand"/>
    <property type="match status" value="1"/>
</dbReference>
<keyword evidence="7" id="KW-1185">Reference proteome</keyword>
<dbReference type="InterPro" id="IPR019734">
    <property type="entry name" value="TPR_rpt"/>
</dbReference>
<dbReference type="SMART" id="SM00954">
    <property type="entry name" value="RelA_SpoT"/>
    <property type="match status" value="1"/>
</dbReference>
<evidence type="ECO:0000256" key="1">
    <source>
        <dbReference type="ARBA" id="ARBA00022837"/>
    </source>
</evidence>
<feature type="compositionally biased region" description="Low complexity" evidence="2">
    <location>
        <begin position="773"/>
        <end position="793"/>
    </location>
</feature>
<dbReference type="Gene3D" id="1.10.3210.10">
    <property type="entry name" value="Hypothetical protein af1432"/>
    <property type="match status" value="1"/>
</dbReference>
<dbReference type="PANTHER" id="PTHR21262:SF12">
    <property type="entry name" value="GTP DIPHOSPHOKINASE CRSH, CHLOROPLASTIC-RELATED"/>
    <property type="match status" value="1"/>
</dbReference>
<dbReference type="PROSITE" id="PS50222">
    <property type="entry name" value="EF_HAND_2"/>
    <property type="match status" value="1"/>
</dbReference>
<dbReference type="InterPro" id="IPR011990">
    <property type="entry name" value="TPR-like_helical_dom_sf"/>
</dbReference>
<dbReference type="SUPFAM" id="SSF49879">
    <property type="entry name" value="SMAD/FHA domain"/>
    <property type="match status" value="1"/>
</dbReference>
<gene>
    <name evidence="6" type="ORF">CVIRNUC_001928</name>
</gene>
<feature type="region of interest" description="Disordered" evidence="2">
    <location>
        <begin position="624"/>
        <end position="691"/>
    </location>
</feature>
<dbReference type="CDD" id="cd05399">
    <property type="entry name" value="NT_Rel-Spo_like"/>
    <property type="match status" value="1"/>
</dbReference>
<evidence type="ECO:0000259" key="5">
    <source>
        <dbReference type="PROSITE" id="PS50222"/>
    </source>
</evidence>
<dbReference type="InterPro" id="IPR018247">
    <property type="entry name" value="EF_Hand_1_Ca_BS"/>
</dbReference>
<dbReference type="GO" id="GO:0005509">
    <property type="term" value="F:calcium ion binding"/>
    <property type="evidence" value="ECO:0007669"/>
    <property type="project" value="InterPro"/>
</dbReference>
<dbReference type="CDD" id="cd00051">
    <property type="entry name" value="EFh"/>
    <property type="match status" value="1"/>
</dbReference>
<dbReference type="Pfam" id="PF14559">
    <property type="entry name" value="TPR_19"/>
    <property type="match status" value="1"/>
</dbReference>
<dbReference type="InterPro" id="IPR008984">
    <property type="entry name" value="SMAD_FHA_dom_sf"/>
</dbReference>
<dbReference type="InterPro" id="IPR007685">
    <property type="entry name" value="RelA_SpoT"/>
</dbReference>
<dbReference type="EMBL" id="CAUYUE010000003">
    <property type="protein sequence ID" value="CAK0749673.1"/>
    <property type="molecule type" value="Genomic_DNA"/>
</dbReference>
<dbReference type="PANTHER" id="PTHR21262">
    <property type="entry name" value="GUANOSINE-3',5'-BIS DIPHOSPHATE 3'-PYROPHOSPHOHYDROLASE"/>
    <property type="match status" value="1"/>
</dbReference>
<dbReference type="PROSITE" id="PS50006">
    <property type="entry name" value="FHA_DOMAIN"/>
    <property type="match status" value="1"/>
</dbReference>
<feature type="compositionally biased region" description="Low complexity" evidence="2">
    <location>
        <begin position="647"/>
        <end position="662"/>
    </location>
</feature>
<dbReference type="SMART" id="SM00054">
    <property type="entry name" value="EFh"/>
    <property type="match status" value="1"/>
</dbReference>
<dbReference type="Proteomes" id="UP001314263">
    <property type="component" value="Unassembled WGS sequence"/>
</dbReference>
<feature type="compositionally biased region" description="Low complexity" evidence="2">
    <location>
        <begin position="733"/>
        <end position="745"/>
    </location>
</feature>
<feature type="compositionally biased region" description="Polar residues" evidence="2">
    <location>
        <begin position="632"/>
        <end position="642"/>
    </location>
</feature>
<feature type="domain" description="FHA" evidence="4">
    <location>
        <begin position="893"/>
        <end position="954"/>
    </location>
</feature>
<name>A0AAV1HVG7_9CHLO</name>
<evidence type="ECO:0000256" key="3">
    <source>
        <dbReference type="SAM" id="SignalP"/>
    </source>
</evidence>
<keyword evidence="1" id="KW-0106">Calcium</keyword>
<feature type="signal peptide" evidence="3">
    <location>
        <begin position="1"/>
        <end position="16"/>
    </location>
</feature>
<dbReference type="SMART" id="SM00240">
    <property type="entry name" value="FHA"/>
    <property type="match status" value="1"/>
</dbReference>
<feature type="chain" id="PRO_5043762992" description="GTP diphosphokinase" evidence="3">
    <location>
        <begin position="17"/>
        <end position="1429"/>
    </location>
</feature>
<dbReference type="Pfam" id="PF04607">
    <property type="entry name" value="RelA_SpoT"/>
    <property type="match status" value="1"/>
</dbReference>
<dbReference type="CDD" id="cd00060">
    <property type="entry name" value="FHA"/>
    <property type="match status" value="1"/>
</dbReference>
<dbReference type="SUPFAM" id="SSF109604">
    <property type="entry name" value="HD-domain/PDEase-like"/>
    <property type="match status" value="1"/>
</dbReference>
<reference evidence="6 7" key="1">
    <citation type="submission" date="2023-10" db="EMBL/GenBank/DDBJ databases">
        <authorList>
            <person name="Maclean D."/>
            <person name="Macfadyen A."/>
        </authorList>
    </citation>
    <scope>NUCLEOTIDE SEQUENCE [LARGE SCALE GENOMIC DNA]</scope>
</reference>
<dbReference type="SUPFAM" id="SSF81301">
    <property type="entry name" value="Nucleotidyltransferase"/>
    <property type="match status" value="1"/>
</dbReference>
<evidence type="ECO:0000256" key="2">
    <source>
        <dbReference type="SAM" id="MobiDB-lite"/>
    </source>
</evidence>
<keyword evidence="3" id="KW-0732">Signal</keyword>
<evidence type="ECO:0000313" key="7">
    <source>
        <dbReference type="Proteomes" id="UP001314263"/>
    </source>
</evidence>
<feature type="compositionally biased region" description="Low complexity" evidence="2">
    <location>
        <begin position="1098"/>
        <end position="1114"/>
    </location>
</feature>
<proteinExistence type="predicted"/>
<feature type="region of interest" description="Disordered" evidence="2">
    <location>
        <begin position="1094"/>
        <end position="1120"/>
    </location>
</feature>
<comment type="caution">
    <text evidence="6">The sequence shown here is derived from an EMBL/GenBank/DDBJ whole genome shotgun (WGS) entry which is preliminary data.</text>
</comment>
<accession>A0AAV1HVG7</accession>
<dbReference type="SUPFAM" id="SSF47473">
    <property type="entry name" value="EF-hand"/>
    <property type="match status" value="1"/>
</dbReference>
<evidence type="ECO:0008006" key="8">
    <source>
        <dbReference type="Google" id="ProtNLM"/>
    </source>
</evidence>